<proteinExistence type="predicted"/>
<dbReference type="Proteomes" id="UP000808146">
    <property type="component" value="Unassembled WGS sequence"/>
</dbReference>
<reference evidence="2" key="1">
    <citation type="submission" date="2020-10" db="EMBL/GenBank/DDBJ databases">
        <title>Connecting structure to function with the recovery of over 1000 high-quality activated sludge metagenome-assembled genomes encoding full-length rRNA genes using long-read sequencing.</title>
        <authorList>
            <person name="Singleton C.M."/>
            <person name="Petriglieri F."/>
            <person name="Kristensen J.M."/>
            <person name="Kirkegaard R.H."/>
            <person name="Michaelsen T.Y."/>
            <person name="Andersen M.H."/>
            <person name="Karst S.M."/>
            <person name="Dueholm M.S."/>
            <person name="Nielsen P.H."/>
            <person name="Albertsen M."/>
        </authorList>
    </citation>
    <scope>NUCLEOTIDE SEQUENCE</scope>
    <source>
        <strain evidence="2">OdNE_18-Q3-R46-58_BAT3C.305</strain>
    </source>
</reference>
<name>A0A9D7LPR4_9RHOO</name>
<comment type="caution">
    <text evidence="2">The sequence shown here is derived from an EMBL/GenBank/DDBJ whole genome shotgun (WGS) entry which is preliminary data.</text>
</comment>
<evidence type="ECO:0000313" key="2">
    <source>
        <dbReference type="EMBL" id="MBK8891730.1"/>
    </source>
</evidence>
<feature type="chain" id="PRO_5039215506" description="DUF4136 domain-containing protein" evidence="1">
    <location>
        <begin position="26"/>
        <end position="216"/>
    </location>
</feature>
<gene>
    <name evidence="2" type="ORF">IPN75_15805</name>
</gene>
<evidence type="ECO:0000256" key="1">
    <source>
        <dbReference type="SAM" id="SignalP"/>
    </source>
</evidence>
<dbReference type="PROSITE" id="PS51257">
    <property type="entry name" value="PROKAR_LIPOPROTEIN"/>
    <property type="match status" value="1"/>
</dbReference>
<organism evidence="2 3">
    <name type="scientific">Candidatus Dechloromonas phosphorivorans</name>
    <dbReference type="NCBI Taxonomy" id="2899244"/>
    <lineage>
        <taxon>Bacteria</taxon>
        <taxon>Pseudomonadati</taxon>
        <taxon>Pseudomonadota</taxon>
        <taxon>Betaproteobacteria</taxon>
        <taxon>Rhodocyclales</taxon>
        <taxon>Azonexaceae</taxon>
        <taxon>Dechloromonas</taxon>
    </lineage>
</organism>
<feature type="signal peptide" evidence="1">
    <location>
        <begin position="1"/>
        <end position="25"/>
    </location>
</feature>
<dbReference type="EMBL" id="JADKBR010000019">
    <property type="protein sequence ID" value="MBK8891730.1"/>
    <property type="molecule type" value="Genomic_DNA"/>
</dbReference>
<accession>A0A9D7LPR4</accession>
<sequence length="216" mass="21646">MKHLRKNTPSRVLPLLVLAAVIAGCATTEMTAQWKDPAFSGALTGNRVLVVCQARDDTLRRVCEDQWATRLAAHGVTGISSYSLPGFPPGGAANPEEMAMAGRETGATAVASTQLMLSDFAVVNPGPQVGFGLGGGSGGGYRGGGFSVGGIGLSFPVGGATTTRSLGSGTSLVDLASGAVIWSGSATTSASGDVTSQVGALTQVTIDALHKAGLIR</sequence>
<protein>
    <recommendedName>
        <fullName evidence="4">DUF4136 domain-containing protein</fullName>
    </recommendedName>
</protein>
<evidence type="ECO:0008006" key="4">
    <source>
        <dbReference type="Google" id="ProtNLM"/>
    </source>
</evidence>
<evidence type="ECO:0000313" key="3">
    <source>
        <dbReference type="Proteomes" id="UP000808146"/>
    </source>
</evidence>
<keyword evidence="1" id="KW-0732">Signal</keyword>
<dbReference type="AlphaFoldDB" id="A0A9D7LPR4"/>